<dbReference type="Pfam" id="PF07155">
    <property type="entry name" value="ECF-ribofla_trS"/>
    <property type="match status" value="1"/>
</dbReference>
<protein>
    <submittedName>
        <fullName evidence="3">Uncharacterized protein</fullName>
    </submittedName>
</protein>
<dbReference type="PANTHER" id="PTHR37815">
    <property type="entry name" value="UPF0397 PROTEIN BC_2624-RELATED"/>
    <property type="match status" value="1"/>
</dbReference>
<dbReference type="Gene3D" id="1.10.1760.20">
    <property type="match status" value="1"/>
</dbReference>
<dbReference type="EMBL" id="AP023367">
    <property type="protein sequence ID" value="BCJ93421.1"/>
    <property type="molecule type" value="Genomic_DNA"/>
</dbReference>
<keyword evidence="1" id="KW-0812">Transmembrane</keyword>
<dbReference type="AlphaFoldDB" id="A0A6S6R2L9"/>
<dbReference type="RefSeq" id="WP_184090594.1">
    <property type="nucleotide sequence ID" value="NZ_AP023367.1"/>
</dbReference>
<gene>
    <name evidence="3" type="ORF">acsn021_09900</name>
</gene>
<dbReference type="InterPro" id="IPR009825">
    <property type="entry name" value="ECF_substrate-spec-like"/>
</dbReference>
<reference evidence="3 4" key="1">
    <citation type="journal article" date="2016" name="Int. J. Syst. Evol. Microbiol.">
        <title>Descriptions of Anaerotaenia torta gen. nov., sp. nov. and Anaerocolumna cellulosilytica gen. nov., sp. nov. isolated from a methanogenic reactor of cattle waste.</title>
        <authorList>
            <person name="Uek A."/>
            <person name="Ohtaki Y."/>
            <person name="Kaku N."/>
            <person name="Ueki K."/>
        </authorList>
    </citation>
    <scope>NUCLEOTIDE SEQUENCE [LARGE SCALE GENOMIC DNA]</scope>
    <source>
        <strain evidence="3 4">SN021</strain>
    </source>
</reference>
<evidence type="ECO:0000313" key="4">
    <source>
        <dbReference type="Proteomes" id="UP000515561"/>
    </source>
</evidence>
<dbReference type="Proteomes" id="UP000515561">
    <property type="component" value="Chromosome"/>
</dbReference>
<keyword evidence="4" id="KW-1185">Reference proteome</keyword>
<evidence type="ECO:0000313" key="3">
    <source>
        <dbReference type="EMBL" id="BCJ93421.1"/>
    </source>
</evidence>
<evidence type="ECO:0000256" key="2">
    <source>
        <dbReference type="ARBA" id="ARBA00022989"/>
    </source>
</evidence>
<proteinExistence type="predicted"/>
<keyword evidence="2" id="KW-0472">Membrane</keyword>
<accession>A0A6S6R2L9</accession>
<dbReference type="KEGG" id="acel:acsn021_09900"/>
<dbReference type="PANTHER" id="PTHR37815:SF3">
    <property type="entry name" value="UPF0397 PROTEIN SPR0429"/>
    <property type="match status" value="1"/>
</dbReference>
<dbReference type="GO" id="GO:0016020">
    <property type="term" value="C:membrane"/>
    <property type="evidence" value="ECO:0007669"/>
    <property type="project" value="InterPro"/>
</dbReference>
<name>A0A6S6R2L9_9FIRM</name>
<keyword evidence="2" id="KW-1133">Transmembrane helix</keyword>
<evidence type="ECO:0000256" key="1">
    <source>
        <dbReference type="ARBA" id="ARBA00022692"/>
    </source>
</evidence>
<organism evidence="3 4">
    <name type="scientific">Anaerocolumna cellulosilytica</name>
    <dbReference type="NCBI Taxonomy" id="433286"/>
    <lineage>
        <taxon>Bacteria</taxon>
        <taxon>Bacillati</taxon>
        <taxon>Bacillota</taxon>
        <taxon>Clostridia</taxon>
        <taxon>Lachnospirales</taxon>
        <taxon>Lachnospiraceae</taxon>
        <taxon>Anaerocolumna</taxon>
    </lineage>
</organism>
<sequence>MTNKTSKLVLAALMAAMTCIATILVQVPSPTGGFIHLGDGLVLLSGILLGPVYGTAAAGIGSMFADIFLGYMGFAPATLLIKALAAVTGYFIFHLLTRLFKMHIVSLILSGIGGGIIITCGYFFFEAFILGLGIGAGAQGLLFNLVQNLFGIIVSALLFPLLTKVPGIREMIYANSQAA</sequence>